<sequence>MTSPTPRDAAPAVERRKELVAEAMSGLDGVGEADTAEQLARLDEAQTILAAVLNNQDVNQLGIPGVHGQP</sequence>
<dbReference type="OrthoDB" id="3732274at2"/>
<reference evidence="1 2" key="1">
    <citation type="submission" date="2019-07" db="EMBL/GenBank/DDBJ databases">
        <authorList>
            <person name="Zhou L.-Y."/>
        </authorList>
    </citation>
    <scope>NUCLEOTIDE SEQUENCE [LARGE SCALE GENOMIC DNA]</scope>
    <source>
        <strain evidence="1 2">YIM 101269</strain>
    </source>
</reference>
<organism evidence="1 2">
    <name type="scientific">Tessaracoccus rhinocerotis</name>
    <dbReference type="NCBI Taxonomy" id="1689449"/>
    <lineage>
        <taxon>Bacteria</taxon>
        <taxon>Bacillati</taxon>
        <taxon>Actinomycetota</taxon>
        <taxon>Actinomycetes</taxon>
        <taxon>Propionibacteriales</taxon>
        <taxon>Propionibacteriaceae</taxon>
        <taxon>Tessaracoccus</taxon>
    </lineage>
</organism>
<keyword evidence="2" id="KW-1185">Reference proteome</keyword>
<proteinExistence type="predicted"/>
<evidence type="ECO:0000313" key="2">
    <source>
        <dbReference type="Proteomes" id="UP000317638"/>
    </source>
</evidence>
<gene>
    <name evidence="1" type="ORF">FOJ82_15805</name>
</gene>
<dbReference type="Proteomes" id="UP000317638">
    <property type="component" value="Unassembled WGS sequence"/>
</dbReference>
<comment type="caution">
    <text evidence="1">The sequence shown here is derived from an EMBL/GenBank/DDBJ whole genome shotgun (WGS) entry which is preliminary data.</text>
</comment>
<protein>
    <submittedName>
        <fullName evidence="1">Uncharacterized protein</fullName>
    </submittedName>
</protein>
<evidence type="ECO:0000313" key="1">
    <source>
        <dbReference type="EMBL" id="TRY16645.1"/>
    </source>
</evidence>
<dbReference type="AlphaFoldDB" id="A0A553JW15"/>
<accession>A0A553JW15</accession>
<dbReference type="RefSeq" id="WP_143939462.1">
    <property type="nucleotide sequence ID" value="NZ_VKKG01000008.1"/>
</dbReference>
<name>A0A553JW15_9ACTN</name>
<dbReference type="EMBL" id="VKKG01000008">
    <property type="protein sequence ID" value="TRY16645.1"/>
    <property type="molecule type" value="Genomic_DNA"/>
</dbReference>